<dbReference type="SUPFAM" id="SSF48264">
    <property type="entry name" value="Cytochrome P450"/>
    <property type="match status" value="1"/>
</dbReference>
<dbReference type="InterPro" id="IPR002397">
    <property type="entry name" value="Cyt_P450_B"/>
</dbReference>
<proteinExistence type="inferred from homology"/>
<dbReference type="PANTHER" id="PTHR46696">
    <property type="entry name" value="P450, PUTATIVE (EUROFUNG)-RELATED"/>
    <property type="match status" value="1"/>
</dbReference>
<comment type="similarity">
    <text evidence="1 2">Belongs to the cytochrome P450 family.</text>
</comment>
<dbReference type="Pfam" id="PF00067">
    <property type="entry name" value="p450"/>
    <property type="match status" value="1"/>
</dbReference>
<dbReference type="PANTHER" id="PTHR46696:SF1">
    <property type="entry name" value="CYTOCHROME P450 YJIB-RELATED"/>
    <property type="match status" value="1"/>
</dbReference>
<dbReference type="Gene3D" id="1.10.630.10">
    <property type="entry name" value="Cytochrome P450"/>
    <property type="match status" value="1"/>
</dbReference>
<accession>A0ABP6Y972</accession>
<protein>
    <submittedName>
        <fullName evidence="3">Cytochrome P450</fullName>
    </submittedName>
</protein>
<dbReference type="EMBL" id="BAAAZN010000023">
    <property type="protein sequence ID" value="GAA3578927.1"/>
    <property type="molecule type" value="Genomic_DNA"/>
</dbReference>
<evidence type="ECO:0000313" key="3">
    <source>
        <dbReference type="EMBL" id="GAA3578927.1"/>
    </source>
</evidence>
<keyword evidence="2" id="KW-0408">Iron</keyword>
<gene>
    <name evidence="3" type="ORF">GCM10022222_74600</name>
</gene>
<keyword evidence="2" id="KW-0349">Heme</keyword>
<organism evidence="3 4">
    <name type="scientific">Amycolatopsis ultiminotia</name>
    <dbReference type="NCBI Taxonomy" id="543629"/>
    <lineage>
        <taxon>Bacteria</taxon>
        <taxon>Bacillati</taxon>
        <taxon>Actinomycetota</taxon>
        <taxon>Actinomycetes</taxon>
        <taxon>Pseudonocardiales</taxon>
        <taxon>Pseudonocardiaceae</taxon>
        <taxon>Amycolatopsis</taxon>
    </lineage>
</organism>
<evidence type="ECO:0000256" key="1">
    <source>
        <dbReference type="ARBA" id="ARBA00010617"/>
    </source>
</evidence>
<dbReference type="CDD" id="cd11029">
    <property type="entry name" value="CYP107-like"/>
    <property type="match status" value="1"/>
</dbReference>
<dbReference type="InterPro" id="IPR001128">
    <property type="entry name" value="Cyt_P450"/>
</dbReference>
<keyword evidence="2" id="KW-0560">Oxidoreductase</keyword>
<evidence type="ECO:0000256" key="2">
    <source>
        <dbReference type="RuleBase" id="RU000461"/>
    </source>
</evidence>
<comment type="caution">
    <text evidence="3">The sequence shown here is derived from an EMBL/GenBank/DDBJ whole genome shotgun (WGS) entry which is preliminary data.</text>
</comment>
<dbReference type="RefSeq" id="WP_344868007.1">
    <property type="nucleotide sequence ID" value="NZ_BAAAZN010000023.1"/>
</dbReference>
<keyword evidence="4" id="KW-1185">Reference proteome</keyword>
<dbReference type="InterPro" id="IPR036396">
    <property type="entry name" value="Cyt_P450_sf"/>
</dbReference>
<dbReference type="Proteomes" id="UP001500689">
    <property type="component" value="Unassembled WGS sequence"/>
</dbReference>
<keyword evidence="2" id="KW-0479">Metal-binding</keyword>
<evidence type="ECO:0000313" key="4">
    <source>
        <dbReference type="Proteomes" id="UP001500689"/>
    </source>
</evidence>
<sequence>MSVEEIPAIDERFMQHTHEWLAEQRGPVCPVHTAWGWPSYLITGYEDARAALTDPRVSKNNQGAHELMAAKLGEENLGAGFGELLSANMLNSDPPDHTRLRKLVNKAFTSRTVARLRPRVEEITGELLDEMARHEQLDLMAAFALPLPITVICELLGVRPEDRGEFSGWSNTLLSGGGEEPAVIEDAAARMQGYLVKLVEDKRVEPAEDLLSELVQATDEGDALSEQELVGMAFLLLVAGHETTVNLIGNATLALLRAPDQAAKLRAEPSLLPGAVEEFLRFDGPINIATIRYTTEDVAVGGTTIPAGEFVRVSLLAANRDEGRFPDPADLDVTRPAGGHLAFGHGIHYCVGAPLARLEAEVALGSLLNRFPDLALAVPEEQLRYRSSTLVHGLRELPVRLGAARR</sequence>
<reference evidence="4" key="1">
    <citation type="journal article" date="2019" name="Int. J. Syst. Evol. Microbiol.">
        <title>The Global Catalogue of Microorganisms (GCM) 10K type strain sequencing project: providing services to taxonomists for standard genome sequencing and annotation.</title>
        <authorList>
            <consortium name="The Broad Institute Genomics Platform"/>
            <consortium name="The Broad Institute Genome Sequencing Center for Infectious Disease"/>
            <person name="Wu L."/>
            <person name="Ma J."/>
        </authorList>
    </citation>
    <scope>NUCLEOTIDE SEQUENCE [LARGE SCALE GENOMIC DNA]</scope>
    <source>
        <strain evidence="4">JCM 16898</strain>
    </source>
</reference>
<name>A0ABP6Y972_9PSEU</name>
<keyword evidence="2" id="KW-0503">Monooxygenase</keyword>
<dbReference type="InterPro" id="IPR017972">
    <property type="entry name" value="Cyt_P450_CS"/>
</dbReference>
<dbReference type="PRINTS" id="PR00359">
    <property type="entry name" value="BP450"/>
</dbReference>
<dbReference type="PROSITE" id="PS00086">
    <property type="entry name" value="CYTOCHROME_P450"/>
    <property type="match status" value="1"/>
</dbReference>